<keyword evidence="5" id="KW-0614">Plasmid</keyword>
<dbReference type="CDD" id="cd03214">
    <property type="entry name" value="ABC_Iron-Siderophores_B12_Hemin"/>
    <property type="match status" value="1"/>
</dbReference>
<accession>A0A448ZZF4</accession>
<organism evidence="5">
    <name type="scientific">Metamycoplasma salivarium</name>
    <name type="common">Mycoplasma salivarium</name>
    <dbReference type="NCBI Taxonomy" id="2124"/>
    <lineage>
        <taxon>Bacteria</taxon>
        <taxon>Bacillati</taxon>
        <taxon>Mycoplasmatota</taxon>
        <taxon>Mycoplasmoidales</taxon>
        <taxon>Metamycoplasmataceae</taxon>
        <taxon>Metamycoplasma</taxon>
    </lineage>
</organism>
<sequence length="253" mass="29000">MLKVNNLNFSYSKNNEDTLKDISFELDNNKIYVILGLNGCGKTTLLRLLNGFYKPKSGEILINDVNLNKYSIKERSKLFSLVAQTLYIDYFNMTVGNYLELSFINKTKFYENNAKKYLQNIKDMLIKFNIENLLNKQVNELSGGQKQLIEICATLLQDTPIIYFDEPTSALDLKNAENVLSLIKQTSKDKTIILTSHNPNHALYLNCEVILMGKGSIIEIGHAKDIITLEKLKPIYGDKIKYSDLLEYKEISF</sequence>
<dbReference type="Pfam" id="PF00005">
    <property type="entry name" value="ABC_tran"/>
    <property type="match status" value="1"/>
</dbReference>
<feature type="domain" description="ABC transporter" evidence="4">
    <location>
        <begin position="2"/>
        <end position="239"/>
    </location>
</feature>
<dbReference type="PANTHER" id="PTHR42734:SF19">
    <property type="entry name" value="IRON COMPOUNDS ABC TRANSPORTER, ATP-BINDING PROTEIN"/>
    <property type="match status" value="1"/>
</dbReference>
<dbReference type="InterPro" id="IPR027417">
    <property type="entry name" value="P-loop_NTPase"/>
</dbReference>
<dbReference type="PANTHER" id="PTHR42734">
    <property type="entry name" value="METAL TRANSPORT SYSTEM ATP-BINDING PROTEIN TM_0124-RELATED"/>
    <property type="match status" value="1"/>
</dbReference>
<protein>
    <submittedName>
        <fullName evidence="5">Cobalt transporter ATP-binding subunit</fullName>
        <ecNumber evidence="5">3.6.3.-</ecNumber>
    </submittedName>
</protein>
<dbReference type="EC" id="3.6.3.-" evidence="5"/>
<geneLocation type="plasmid" evidence="5">
    <name>2</name>
</geneLocation>
<dbReference type="RefSeq" id="WP_129619929.1">
    <property type="nucleotide sequence ID" value="NZ_BPLV01000001.1"/>
</dbReference>
<evidence type="ECO:0000256" key="3">
    <source>
        <dbReference type="ARBA" id="ARBA00022840"/>
    </source>
</evidence>
<dbReference type="SUPFAM" id="SSF52540">
    <property type="entry name" value="P-loop containing nucleoside triphosphate hydrolases"/>
    <property type="match status" value="1"/>
</dbReference>
<evidence type="ECO:0000256" key="1">
    <source>
        <dbReference type="ARBA" id="ARBA00022448"/>
    </source>
</evidence>
<dbReference type="InterPro" id="IPR017871">
    <property type="entry name" value="ABC_transporter-like_CS"/>
</dbReference>
<dbReference type="SMART" id="SM00382">
    <property type="entry name" value="AAA"/>
    <property type="match status" value="1"/>
</dbReference>
<evidence type="ECO:0000313" key="5">
    <source>
        <dbReference type="EMBL" id="VEU56619.1"/>
    </source>
</evidence>
<name>A0A448ZZF4_METSV</name>
<evidence type="ECO:0000256" key="2">
    <source>
        <dbReference type="ARBA" id="ARBA00022741"/>
    </source>
</evidence>
<evidence type="ECO:0000259" key="4">
    <source>
        <dbReference type="PROSITE" id="PS50893"/>
    </source>
</evidence>
<dbReference type="Gene3D" id="3.40.50.300">
    <property type="entry name" value="P-loop containing nucleotide triphosphate hydrolases"/>
    <property type="match status" value="1"/>
</dbReference>
<dbReference type="GO" id="GO:0005524">
    <property type="term" value="F:ATP binding"/>
    <property type="evidence" value="ECO:0007669"/>
    <property type="project" value="UniProtKB-KW"/>
</dbReference>
<keyword evidence="3 5" id="KW-0067">ATP-binding</keyword>
<dbReference type="AlphaFoldDB" id="A0A448ZZF4"/>
<dbReference type="InterPro" id="IPR003439">
    <property type="entry name" value="ABC_transporter-like_ATP-bd"/>
</dbReference>
<reference evidence="5" key="1">
    <citation type="submission" date="2019-01" db="EMBL/GenBank/DDBJ databases">
        <authorList>
            <consortium name="Pathogen Informatics"/>
        </authorList>
    </citation>
    <scope>NUCLEOTIDE SEQUENCE [LARGE SCALE GENOMIC DNA]</scope>
    <source>
        <strain evidence="5">NCTC10113</strain>
    </source>
</reference>
<gene>
    <name evidence="5" type="primary">cbiO_4</name>
    <name evidence="5" type="ORF">NCTC10113_01534</name>
</gene>
<dbReference type="EMBL" id="LR214939">
    <property type="protein sequence ID" value="VEU56619.1"/>
    <property type="molecule type" value="Genomic_DNA"/>
</dbReference>
<proteinExistence type="predicted"/>
<dbReference type="PROSITE" id="PS50893">
    <property type="entry name" value="ABC_TRANSPORTER_2"/>
    <property type="match status" value="1"/>
</dbReference>
<dbReference type="InterPro" id="IPR050153">
    <property type="entry name" value="Metal_Ion_Import_ABC"/>
</dbReference>
<dbReference type="PROSITE" id="PS00211">
    <property type="entry name" value="ABC_TRANSPORTER_1"/>
    <property type="match status" value="1"/>
</dbReference>
<keyword evidence="5" id="KW-0378">Hydrolase</keyword>
<keyword evidence="1" id="KW-0813">Transport</keyword>
<dbReference type="InterPro" id="IPR003593">
    <property type="entry name" value="AAA+_ATPase"/>
</dbReference>
<keyword evidence="2" id="KW-0547">Nucleotide-binding</keyword>
<dbReference type="GO" id="GO:0016887">
    <property type="term" value="F:ATP hydrolysis activity"/>
    <property type="evidence" value="ECO:0007669"/>
    <property type="project" value="InterPro"/>
</dbReference>